<proteinExistence type="predicted"/>
<dbReference type="Proteomes" id="UP000028990">
    <property type="component" value="Unassembled WGS sequence"/>
</dbReference>
<name>A0A091DXG6_FUKDA</name>
<gene>
    <name evidence="1" type="ORF">H920_01799</name>
</gene>
<organism evidence="1 2">
    <name type="scientific">Fukomys damarensis</name>
    <name type="common">Damaraland mole rat</name>
    <name type="synonym">Cryptomys damarensis</name>
    <dbReference type="NCBI Taxonomy" id="885580"/>
    <lineage>
        <taxon>Eukaryota</taxon>
        <taxon>Metazoa</taxon>
        <taxon>Chordata</taxon>
        <taxon>Craniata</taxon>
        <taxon>Vertebrata</taxon>
        <taxon>Euteleostomi</taxon>
        <taxon>Mammalia</taxon>
        <taxon>Eutheria</taxon>
        <taxon>Euarchontoglires</taxon>
        <taxon>Glires</taxon>
        <taxon>Rodentia</taxon>
        <taxon>Hystricomorpha</taxon>
        <taxon>Bathyergidae</taxon>
        <taxon>Fukomys</taxon>
    </lineage>
</organism>
<reference evidence="1 2" key="1">
    <citation type="submission" date="2013-11" db="EMBL/GenBank/DDBJ databases">
        <title>The Damaraland mole rat (Fukomys damarensis) genome and evolution of African mole rats.</title>
        <authorList>
            <person name="Gladyshev V.N."/>
            <person name="Fang X."/>
        </authorList>
    </citation>
    <scope>NUCLEOTIDE SEQUENCE [LARGE SCALE GENOMIC DNA]</scope>
    <source>
        <tissue evidence="1">Liver</tissue>
    </source>
</reference>
<accession>A0A091DXG6</accession>
<dbReference type="EMBL" id="KN121262">
    <property type="protein sequence ID" value="KFO36794.1"/>
    <property type="molecule type" value="Genomic_DNA"/>
</dbReference>
<sequence>MFAIISSSALRPMPRQPCLQDNRFQPDQAFSAFALPSPAQPGHLFSGLNVVCSPGDSVPLVPSPPYAPNSQWTVSHWSHFSALPHVTHKKQKLFSTWKPLCPRLMALMMSPENPVPDEALFGGHSAAHHVKKGILRFLGSNNSSVLEREIRKTDDFLMSKEHEKKAESFAKQHEPDYTLTTARKRSEPAADQQHCACSSLWVLRPWKVMQSKLVPSPGSD</sequence>
<dbReference type="AlphaFoldDB" id="A0A091DXG6"/>
<keyword evidence="2" id="KW-1185">Reference proteome</keyword>
<evidence type="ECO:0000313" key="1">
    <source>
        <dbReference type="EMBL" id="KFO36794.1"/>
    </source>
</evidence>
<evidence type="ECO:0000313" key="2">
    <source>
        <dbReference type="Proteomes" id="UP000028990"/>
    </source>
</evidence>
<protein>
    <submittedName>
        <fullName evidence="1">Protein FAM75D1</fullName>
    </submittedName>
</protein>